<protein>
    <submittedName>
        <fullName evidence="2">Uncharacterized protein</fullName>
    </submittedName>
</protein>
<dbReference type="AlphaFoldDB" id="A0A191ZEB9"/>
<dbReference type="RefSeq" id="WP_066098004.1">
    <property type="nucleotide sequence ID" value="NZ_CP016027.1"/>
</dbReference>
<keyword evidence="1" id="KW-1133">Transmembrane helix</keyword>
<evidence type="ECO:0000313" key="2">
    <source>
        <dbReference type="EMBL" id="ANJ66214.1"/>
    </source>
</evidence>
<dbReference type="OrthoDB" id="7067596at2"/>
<gene>
    <name evidence="2" type="ORF">A9404_01440</name>
</gene>
<organism evidence="2 3">
    <name type="scientific">Halothiobacillus diazotrophicus</name>
    <dbReference type="NCBI Taxonomy" id="1860122"/>
    <lineage>
        <taxon>Bacteria</taxon>
        <taxon>Pseudomonadati</taxon>
        <taxon>Pseudomonadota</taxon>
        <taxon>Gammaproteobacteria</taxon>
        <taxon>Chromatiales</taxon>
        <taxon>Halothiobacillaceae</taxon>
        <taxon>Halothiobacillus</taxon>
    </lineage>
</organism>
<feature type="transmembrane region" description="Helical" evidence="1">
    <location>
        <begin position="98"/>
        <end position="116"/>
    </location>
</feature>
<reference evidence="2 3" key="1">
    <citation type="submission" date="2016-06" db="EMBL/GenBank/DDBJ databases">
        <title>Insight into the functional genes involving in sulfur oxidation in Pearl River water.</title>
        <authorList>
            <person name="Luo J."/>
            <person name="Tan X."/>
            <person name="Lin W."/>
        </authorList>
    </citation>
    <scope>NUCLEOTIDE SEQUENCE [LARGE SCALE GENOMIC DNA]</scope>
    <source>
        <strain evidence="2 3">LS2</strain>
    </source>
</reference>
<dbReference type="EMBL" id="CP016027">
    <property type="protein sequence ID" value="ANJ66214.1"/>
    <property type="molecule type" value="Genomic_DNA"/>
</dbReference>
<keyword evidence="3" id="KW-1185">Reference proteome</keyword>
<keyword evidence="1" id="KW-0812">Transmembrane</keyword>
<dbReference type="KEGG" id="haz:A9404_01440"/>
<accession>A0A191ZEB9</accession>
<name>A0A191ZEB9_9GAMM</name>
<dbReference type="Proteomes" id="UP000078596">
    <property type="component" value="Chromosome"/>
</dbReference>
<proteinExistence type="predicted"/>
<sequence length="133" mass="14587">MRHAVSSTSNTVVSVSGLLAQIEQSCEGVMILSEGLVRDDLLRSRLTRAEVVRQVRLAADSAARLSQQTRKDLAEPDWSGWALTARRLDDTAALADDALWFAVTALAPATLMWFRVYRQSQPRLFLCEPGGAG</sequence>
<evidence type="ECO:0000313" key="3">
    <source>
        <dbReference type="Proteomes" id="UP000078596"/>
    </source>
</evidence>
<evidence type="ECO:0000256" key="1">
    <source>
        <dbReference type="SAM" id="Phobius"/>
    </source>
</evidence>
<keyword evidence="1" id="KW-0472">Membrane</keyword>